<keyword evidence="9 11" id="KW-0472">Membrane</keyword>
<evidence type="ECO:0000256" key="3">
    <source>
        <dbReference type="ARBA" id="ARBA00007171"/>
    </source>
</evidence>
<dbReference type="Gene3D" id="3.90.1310.10">
    <property type="entry name" value="Penicillin-binding protein 2a (Domain 2)"/>
    <property type="match status" value="1"/>
</dbReference>
<dbReference type="InterPro" id="IPR036138">
    <property type="entry name" value="PBP_dimer_sf"/>
</dbReference>
<evidence type="ECO:0000256" key="9">
    <source>
        <dbReference type="ARBA" id="ARBA00023136"/>
    </source>
</evidence>
<dbReference type="GO" id="GO:0009252">
    <property type="term" value="P:peptidoglycan biosynthetic process"/>
    <property type="evidence" value="ECO:0007669"/>
    <property type="project" value="UniProtKB-KW"/>
</dbReference>
<dbReference type="AlphaFoldDB" id="B9E008"/>
<proteinExistence type="inferred from homology"/>
<evidence type="ECO:0008006" key="16">
    <source>
        <dbReference type="Google" id="ProtNLM"/>
    </source>
</evidence>
<dbReference type="EMBL" id="AP009049">
    <property type="protein sequence ID" value="BAH05833.1"/>
    <property type="molecule type" value="Genomic_DNA"/>
</dbReference>
<evidence type="ECO:0000256" key="10">
    <source>
        <dbReference type="ARBA" id="ARBA00023316"/>
    </source>
</evidence>
<dbReference type="Gene3D" id="1.10.10.1230">
    <property type="entry name" value="Penicillin-binding protein, N-terminal non-catalytic domain, head sub-domain"/>
    <property type="match status" value="1"/>
</dbReference>
<dbReference type="InterPro" id="IPR012338">
    <property type="entry name" value="Beta-lactam/transpept-like"/>
</dbReference>
<keyword evidence="5 11" id="KW-0812">Transmembrane</keyword>
<sequence>MEVIFVKNKKHHNITRYTTIIIIMVLIFTTMAMRLFFLQVVQGKEYKEQSNNKSIREIPDAAPRGDILDSKGNKLATSIQGYVLVYNQPDEDENTDESDSTFFATMDKVFKILDENGESQQDDFELKVNPFRFEFRSDDENTRNTLEVKFKRDRGLNEAIEKKIKSKNEDISDDDLKTQVNRELLKISAEDTFKALLKEYEIPNGYSLEEQRRFMIIRDTLKMQSFSGYKPVTIASNISKDTAFKFLQMLNELPGVDVSTQPIRSYPNGELGSAFLGYISKIASNYEKYTDKGYDISSDYVGQAGIEAAFEDRLKGSKGGRIVKLNKDGRVIEELGSRDSYPGQTVQLTIDKDVQAAAEKALDERMAELRQNPYGQQRADTTNATRGAAVVINVNTGAIIALASRPGYDPNDFATPGKLSTEQYNKYFNPDLEEFGREYIRARNITANYPGKTEDEVLNILFPIDKSIKNNTTIRQDVYDIYAKHFYNYATQSLIPPGSTFKPMTAIAGLESGVITPYSSYYDNGTYNQGGRLVRFELDGANGLVNLTTAIQRSSNPYFMEVARLIRETFGDDILAKYAWKFGLGVPTGSEEKPATGIEIPEKFGQVYNTKSNENTYANTYLWKIMSLLKSGLDDKGNSVVKIDLYDNDNDSSKVKALKKEIKTLIQNSIKGGSNAFDKEKYKEVFSELTKEDPNNKKDISDKEMNSLIEAIYYTAVSDANAQLDVPANIENAAIGQGLNQFTPLQMADYIATLANGGTRYKLHLVDKFLDSDGNVIEEVKPEVLEKTEVKAENIEAVKAGMEAVNEKGTASQAFANFPIKTAGKTGTATIGSQEQQTQIGRTDYAEYVGYAPLDNPEIAVCVVVFDGGMGSGSAYIARDIYSAYFNLNQGNSEENSDAGE</sequence>
<organism evidence="14 15">
    <name type="scientific">Clostridium kluyveri (strain NBRC 12016)</name>
    <dbReference type="NCBI Taxonomy" id="583346"/>
    <lineage>
        <taxon>Bacteria</taxon>
        <taxon>Bacillati</taxon>
        <taxon>Bacillota</taxon>
        <taxon>Clostridia</taxon>
        <taxon>Eubacteriales</taxon>
        <taxon>Clostridiaceae</taxon>
        <taxon>Clostridium</taxon>
    </lineage>
</organism>
<feature type="transmembrane region" description="Helical" evidence="11">
    <location>
        <begin position="20"/>
        <end position="41"/>
    </location>
</feature>
<evidence type="ECO:0000256" key="11">
    <source>
        <dbReference type="SAM" id="Phobius"/>
    </source>
</evidence>
<dbReference type="GO" id="GO:0071555">
    <property type="term" value="P:cell wall organization"/>
    <property type="evidence" value="ECO:0007669"/>
    <property type="project" value="UniProtKB-KW"/>
</dbReference>
<dbReference type="Gene3D" id="3.40.710.10">
    <property type="entry name" value="DD-peptidase/beta-lactamase superfamily"/>
    <property type="match status" value="2"/>
</dbReference>
<dbReference type="Pfam" id="PF00905">
    <property type="entry name" value="Transpeptidase"/>
    <property type="match status" value="2"/>
</dbReference>
<dbReference type="InterPro" id="IPR050515">
    <property type="entry name" value="Beta-lactam/transpept"/>
</dbReference>
<evidence type="ECO:0000313" key="14">
    <source>
        <dbReference type="EMBL" id="BAH05833.1"/>
    </source>
</evidence>
<evidence type="ECO:0000256" key="1">
    <source>
        <dbReference type="ARBA" id="ARBA00004167"/>
    </source>
</evidence>
<keyword evidence="7" id="KW-0573">Peptidoglycan synthesis</keyword>
<keyword evidence="8 11" id="KW-1133">Transmembrane helix</keyword>
<dbReference type="PANTHER" id="PTHR30627">
    <property type="entry name" value="PEPTIDOGLYCAN D,D-TRANSPEPTIDASE"/>
    <property type="match status" value="1"/>
</dbReference>
<dbReference type="Pfam" id="PF03717">
    <property type="entry name" value="PBP_dimer"/>
    <property type="match status" value="1"/>
</dbReference>
<dbReference type="InterPro" id="IPR005311">
    <property type="entry name" value="PBP_dimer"/>
</dbReference>
<dbReference type="GO" id="GO:0008658">
    <property type="term" value="F:penicillin binding"/>
    <property type="evidence" value="ECO:0007669"/>
    <property type="project" value="InterPro"/>
</dbReference>
<protein>
    <recommendedName>
        <fullName evidence="16">Penicillin-binding protein</fullName>
    </recommendedName>
</protein>
<dbReference type="PANTHER" id="PTHR30627:SF2">
    <property type="entry name" value="PEPTIDOGLYCAN D,D-TRANSPEPTIDASE MRDA"/>
    <property type="match status" value="1"/>
</dbReference>
<keyword evidence="6" id="KW-0133">Cell shape</keyword>
<dbReference type="Proteomes" id="UP000007969">
    <property type="component" value="Chromosome"/>
</dbReference>
<feature type="domain" description="Penicillin-binding protein dimerisation" evidence="13">
    <location>
        <begin position="60"/>
        <end position="335"/>
    </location>
</feature>
<evidence type="ECO:0000256" key="8">
    <source>
        <dbReference type="ARBA" id="ARBA00022989"/>
    </source>
</evidence>
<comment type="subcellular location">
    <subcellularLocation>
        <location evidence="2">Cell membrane</location>
    </subcellularLocation>
    <subcellularLocation>
        <location evidence="1">Membrane</location>
        <topology evidence="1">Single-pass membrane protein</topology>
    </subcellularLocation>
</comment>
<name>B9E008_CLOK1</name>
<feature type="domain" description="Penicillin-binding protein transpeptidase" evidence="12">
    <location>
        <begin position="387"/>
        <end position="593"/>
    </location>
</feature>
<dbReference type="GO" id="GO:0008360">
    <property type="term" value="P:regulation of cell shape"/>
    <property type="evidence" value="ECO:0007669"/>
    <property type="project" value="UniProtKB-KW"/>
</dbReference>
<evidence type="ECO:0000256" key="2">
    <source>
        <dbReference type="ARBA" id="ARBA00004236"/>
    </source>
</evidence>
<evidence type="ECO:0000256" key="6">
    <source>
        <dbReference type="ARBA" id="ARBA00022960"/>
    </source>
</evidence>
<accession>B9E008</accession>
<evidence type="ECO:0000259" key="12">
    <source>
        <dbReference type="Pfam" id="PF00905"/>
    </source>
</evidence>
<feature type="domain" description="Penicillin-binding protein transpeptidase" evidence="12">
    <location>
        <begin position="700"/>
        <end position="881"/>
    </location>
</feature>
<reference evidence="15" key="1">
    <citation type="submission" date="2005-09" db="EMBL/GenBank/DDBJ databases">
        <title>Complete genome sequence of Clostridium kluyveri and comparative genomics of Clostridia species.</title>
        <authorList>
            <person name="Inui M."/>
            <person name="Nonaka H."/>
            <person name="Shinoda Y."/>
            <person name="Ikenaga Y."/>
            <person name="Abe M."/>
            <person name="Naito K."/>
            <person name="Vertes A.A."/>
            <person name="Yukawa H."/>
        </authorList>
    </citation>
    <scope>NUCLEOTIDE SEQUENCE [LARGE SCALE GENOMIC DNA]</scope>
    <source>
        <strain evidence="15">NBRC 12016</strain>
    </source>
</reference>
<evidence type="ECO:0000256" key="4">
    <source>
        <dbReference type="ARBA" id="ARBA00022475"/>
    </source>
</evidence>
<evidence type="ECO:0000259" key="13">
    <source>
        <dbReference type="Pfam" id="PF03717"/>
    </source>
</evidence>
<dbReference type="SUPFAM" id="SSF56601">
    <property type="entry name" value="beta-lactamase/transpeptidase-like"/>
    <property type="match status" value="1"/>
</dbReference>
<comment type="similarity">
    <text evidence="3">Belongs to the transpeptidase family.</text>
</comment>
<dbReference type="HOGENOM" id="CLU_009289_1_1_9"/>
<evidence type="ECO:0000313" key="15">
    <source>
        <dbReference type="Proteomes" id="UP000007969"/>
    </source>
</evidence>
<dbReference type="SUPFAM" id="SSF56519">
    <property type="entry name" value="Penicillin binding protein dimerisation domain"/>
    <property type="match status" value="1"/>
</dbReference>
<evidence type="ECO:0000256" key="5">
    <source>
        <dbReference type="ARBA" id="ARBA00022692"/>
    </source>
</evidence>
<dbReference type="GO" id="GO:0071972">
    <property type="term" value="F:peptidoglycan L,D-transpeptidase activity"/>
    <property type="evidence" value="ECO:0007669"/>
    <property type="project" value="TreeGrafter"/>
</dbReference>
<dbReference type="KEGG" id="ckr:CKR_0782"/>
<keyword evidence="10" id="KW-0961">Cell wall biogenesis/degradation</keyword>
<dbReference type="GO" id="GO:0005886">
    <property type="term" value="C:plasma membrane"/>
    <property type="evidence" value="ECO:0007669"/>
    <property type="project" value="UniProtKB-SubCell"/>
</dbReference>
<keyword evidence="4" id="KW-1003">Cell membrane</keyword>
<evidence type="ECO:0000256" key="7">
    <source>
        <dbReference type="ARBA" id="ARBA00022984"/>
    </source>
</evidence>
<gene>
    <name evidence="14" type="ordered locus">CKR_0782</name>
</gene>
<dbReference type="InterPro" id="IPR001460">
    <property type="entry name" value="PCN-bd_Tpept"/>
</dbReference>